<feature type="transmembrane region" description="Helical" evidence="1">
    <location>
        <begin position="45"/>
        <end position="67"/>
    </location>
</feature>
<evidence type="ECO:0000259" key="3">
    <source>
        <dbReference type="Pfam" id="PF09990"/>
    </source>
</evidence>
<feature type="transmembrane region" description="Helical" evidence="1">
    <location>
        <begin position="12"/>
        <end position="33"/>
    </location>
</feature>
<feature type="domain" description="DUF2231" evidence="3">
    <location>
        <begin position="12"/>
        <end position="131"/>
    </location>
</feature>
<protein>
    <recommendedName>
        <fullName evidence="6">Cytochrome C Planctomycete-type domain-containing protein</fullName>
    </recommendedName>
</protein>
<dbReference type="Pfam" id="PF09990">
    <property type="entry name" value="DUF2231"/>
    <property type="match status" value="1"/>
</dbReference>
<dbReference type="Pfam" id="PF07635">
    <property type="entry name" value="PSCyt1"/>
    <property type="match status" value="1"/>
</dbReference>
<name>A0A9X2P860_9BACT</name>
<evidence type="ECO:0000259" key="2">
    <source>
        <dbReference type="Pfam" id="PF07635"/>
    </source>
</evidence>
<evidence type="ECO:0000256" key="1">
    <source>
        <dbReference type="SAM" id="Phobius"/>
    </source>
</evidence>
<proteinExistence type="predicted"/>
<dbReference type="PANTHER" id="PTHR35889">
    <property type="entry name" value="CYCLOINULO-OLIGOSACCHARIDE FRUCTANOTRANSFERASE-RELATED"/>
    <property type="match status" value="1"/>
</dbReference>
<dbReference type="SUPFAM" id="SSF52047">
    <property type="entry name" value="RNI-like"/>
    <property type="match status" value="1"/>
</dbReference>
<dbReference type="PANTHER" id="PTHR35889:SF3">
    <property type="entry name" value="F-BOX DOMAIN-CONTAINING PROTEIN"/>
    <property type="match status" value="1"/>
</dbReference>
<evidence type="ECO:0000313" key="4">
    <source>
        <dbReference type="EMBL" id="MCR9017197.1"/>
    </source>
</evidence>
<dbReference type="AlphaFoldDB" id="A0A9X2P860"/>
<dbReference type="InterPro" id="IPR019251">
    <property type="entry name" value="DUF2231_TM"/>
</dbReference>
<feature type="transmembrane region" description="Helical" evidence="1">
    <location>
        <begin position="79"/>
        <end position="97"/>
    </location>
</feature>
<feature type="domain" description="Cytochrome C Planctomycete-type" evidence="2">
    <location>
        <begin position="185"/>
        <end position="244"/>
    </location>
</feature>
<evidence type="ECO:0000313" key="5">
    <source>
        <dbReference type="Proteomes" id="UP001142175"/>
    </source>
</evidence>
<feature type="transmembrane region" description="Helical" evidence="1">
    <location>
        <begin position="109"/>
        <end position="128"/>
    </location>
</feature>
<organism evidence="4 5">
    <name type="scientific">Aquiflexum gelatinilyticum</name>
    <dbReference type="NCBI Taxonomy" id="2961943"/>
    <lineage>
        <taxon>Bacteria</taxon>
        <taxon>Pseudomonadati</taxon>
        <taxon>Bacteroidota</taxon>
        <taxon>Cytophagia</taxon>
        <taxon>Cytophagales</taxon>
        <taxon>Cyclobacteriaceae</taxon>
        <taxon>Aquiflexum</taxon>
    </lineage>
</organism>
<dbReference type="Proteomes" id="UP001142175">
    <property type="component" value="Unassembled WGS sequence"/>
</dbReference>
<dbReference type="RefSeq" id="WP_258425038.1">
    <property type="nucleotide sequence ID" value="NZ_JANSUY010000025.1"/>
</dbReference>
<keyword evidence="5" id="KW-1185">Reference proteome</keyword>
<gene>
    <name evidence="4" type="ORF">NU887_19335</name>
</gene>
<accession>A0A9X2P860</accession>
<comment type="caution">
    <text evidence="4">The sequence shown here is derived from an EMBL/GenBank/DDBJ whole genome shotgun (WGS) entry which is preliminary data.</text>
</comment>
<dbReference type="EMBL" id="JANSUY010000025">
    <property type="protein sequence ID" value="MCR9017197.1"/>
    <property type="molecule type" value="Genomic_DNA"/>
</dbReference>
<reference evidence="4" key="1">
    <citation type="submission" date="2022-08" db="EMBL/GenBank/DDBJ databases">
        <authorList>
            <person name="Zhang D."/>
        </authorList>
    </citation>
    <scope>NUCLEOTIDE SEQUENCE</scope>
    <source>
        <strain evidence="4">XJ19-11</strain>
    </source>
</reference>
<dbReference type="InterPro" id="IPR011429">
    <property type="entry name" value="Cyt_c_Planctomycete-type"/>
</dbReference>
<keyword evidence="1" id="KW-0812">Transmembrane</keyword>
<keyword evidence="1" id="KW-0472">Membrane</keyword>
<dbReference type="InterPro" id="IPR032675">
    <property type="entry name" value="LRR_dom_sf"/>
</dbReference>
<evidence type="ECO:0008006" key="6">
    <source>
        <dbReference type="Google" id="ProtNLM"/>
    </source>
</evidence>
<keyword evidence="1" id="KW-1133">Transmembrane helix</keyword>
<dbReference type="Gene3D" id="3.80.10.10">
    <property type="entry name" value="Ribonuclease Inhibitor"/>
    <property type="match status" value="1"/>
</dbReference>
<sequence>MPLFIFPLIGRFHPLIVHLPIGFILFALILMYYPRKDKNLLLPTVQFALLLSTLMSFFACITGIILYNQEGYAFDTVRNHLILGILTALTCLSLFLLVKKHQTLSDPKIHVGSAILFLCLTFTGHLGGNLTHGETYLTEVLPEGIQETFGWKIEEQFEPLSLDGEAWEEALFYEDVVQPILNQNCHSCHNEKNSKGDLILTSKESLLEGGKNGEVIFHKTPMESELLERMLLPLDHEDHMPPKEKRQPVEAEVELIKAWLLTGASFEETLGQSGISVDLVSSFFAKNETSIYPEVQLEPLKEDVLKKLKGQGFFIEKLSVTSPLLKVSTINFPEADNQDLESLEPILAYITILDLSLSNVTDDVIPLVGKMENLTILKLNETKIEGKSFEMLEENTRLIQLHLTKSMVSGDNLEKLNSHPSLQKVFAFETPLAKEINVEKLKELSFKVELGNFELPSLPTDQVKY</sequence>